<evidence type="ECO:0000313" key="3">
    <source>
        <dbReference type="Proteomes" id="UP000092460"/>
    </source>
</evidence>
<reference evidence="3" key="1">
    <citation type="submission" date="2015-01" db="EMBL/GenBank/DDBJ databases">
        <authorList>
            <person name="Aksoy S."/>
            <person name="Warren W."/>
            <person name="Wilson R.K."/>
        </authorList>
    </citation>
    <scope>NUCLEOTIDE SEQUENCE [LARGE SCALE GENOMIC DNA]</scope>
    <source>
        <strain evidence="3">IAEA</strain>
    </source>
</reference>
<sequence>MKFLELLLWLEWKCVDNGDVTAAIVAVGGVGNAWKVGWLLVIVIAAAVAIVVIVGIGLTTIVLSGCTGVPLLTWAEGIRCIHSNDLVHMNQKISSLQKYLQRINRQCHQISETTGLILVGRFYIAFTSIYSY</sequence>
<reference evidence="2" key="2">
    <citation type="submission" date="2020-05" db="UniProtKB">
        <authorList>
            <consortium name="EnsemblMetazoa"/>
        </authorList>
    </citation>
    <scope>IDENTIFICATION</scope>
    <source>
        <strain evidence="2">IAEA</strain>
    </source>
</reference>
<feature type="transmembrane region" description="Helical" evidence="1">
    <location>
        <begin position="38"/>
        <end position="63"/>
    </location>
</feature>
<dbReference type="Proteomes" id="UP000092460">
    <property type="component" value="Unassembled WGS sequence"/>
</dbReference>
<keyword evidence="3" id="KW-1185">Reference proteome</keyword>
<accession>A0A1B0BLD0</accession>
<organism evidence="2 3">
    <name type="scientific">Glossina palpalis gambiensis</name>
    <dbReference type="NCBI Taxonomy" id="67801"/>
    <lineage>
        <taxon>Eukaryota</taxon>
        <taxon>Metazoa</taxon>
        <taxon>Ecdysozoa</taxon>
        <taxon>Arthropoda</taxon>
        <taxon>Hexapoda</taxon>
        <taxon>Insecta</taxon>
        <taxon>Pterygota</taxon>
        <taxon>Neoptera</taxon>
        <taxon>Endopterygota</taxon>
        <taxon>Diptera</taxon>
        <taxon>Brachycera</taxon>
        <taxon>Muscomorpha</taxon>
        <taxon>Hippoboscoidea</taxon>
        <taxon>Glossinidae</taxon>
        <taxon>Glossina</taxon>
    </lineage>
</organism>
<dbReference type="VEuPathDB" id="VectorBase:GPPI033738"/>
<keyword evidence="1" id="KW-1133">Transmembrane helix</keyword>
<evidence type="ECO:0000313" key="2">
    <source>
        <dbReference type="EnsemblMetazoa" id="GPPI033738-PA"/>
    </source>
</evidence>
<name>A0A1B0BLD0_9MUSC</name>
<dbReference type="AlphaFoldDB" id="A0A1B0BLD0"/>
<keyword evidence="1" id="KW-0812">Transmembrane</keyword>
<protein>
    <submittedName>
        <fullName evidence="2">Uncharacterized protein</fullName>
    </submittedName>
</protein>
<dbReference type="EMBL" id="JXJN01016291">
    <property type="status" value="NOT_ANNOTATED_CDS"/>
    <property type="molecule type" value="Genomic_DNA"/>
</dbReference>
<evidence type="ECO:0000256" key="1">
    <source>
        <dbReference type="SAM" id="Phobius"/>
    </source>
</evidence>
<proteinExistence type="predicted"/>
<keyword evidence="1" id="KW-0472">Membrane</keyword>
<dbReference type="EnsemblMetazoa" id="GPPI033738-RA">
    <property type="protein sequence ID" value="GPPI033738-PA"/>
    <property type="gene ID" value="GPPI033738"/>
</dbReference>